<sequence length="39" mass="4827">MLIRKYTISESEYVCRYSHAYYKSNSFLQDDPKKYIKKE</sequence>
<proteinExistence type="predicted"/>
<reference evidence="1" key="1">
    <citation type="submission" date="2014-09" db="EMBL/GenBank/DDBJ databases">
        <authorList>
            <person name="Magalhaes I.L.F."/>
            <person name="Oliveira U."/>
            <person name="Santos F.R."/>
            <person name="Vidigal T.H.D.A."/>
            <person name="Brescovit A.D."/>
            <person name="Santos A.J."/>
        </authorList>
    </citation>
    <scope>NUCLEOTIDE SEQUENCE</scope>
    <source>
        <tissue evidence="1">Shoot tissue taken approximately 20 cm above the soil surface</tissue>
    </source>
</reference>
<organism evidence="1">
    <name type="scientific">Arundo donax</name>
    <name type="common">Giant reed</name>
    <name type="synonym">Donax arundinaceus</name>
    <dbReference type="NCBI Taxonomy" id="35708"/>
    <lineage>
        <taxon>Eukaryota</taxon>
        <taxon>Viridiplantae</taxon>
        <taxon>Streptophyta</taxon>
        <taxon>Embryophyta</taxon>
        <taxon>Tracheophyta</taxon>
        <taxon>Spermatophyta</taxon>
        <taxon>Magnoliopsida</taxon>
        <taxon>Liliopsida</taxon>
        <taxon>Poales</taxon>
        <taxon>Poaceae</taxon>
        <taxon>PACMAD clade</taxon>
        <taxon>Arundinoideae</taxon>
        <taxon>Arundineae</taxon>
        <taxon>Arundo</taxon>
    </lineage>
</organism>
<accession>A0A0A9FC98</accession>
<dbReference type="EMBL" id="GBRH01191998">
    <property type="protein sequence ID" value="JAE05898.1"/>
    <property type="molecule type" value="Transcribed_RNA"/>
</dbReference>
<protein>
    <submittedName>
        <fullName evidence="1">Uncharacterized protein</fullName>
    </submittedName>
</protein>
<reference evidence="1" key="2">
    <citation type="journal article" date="2015" name="Data Brief">
        <title>Shoot transcriptome of the giant reed, Arundo donax.</title>
        <authorList>
            <person name="Barrero R.A."/>
            <person name="Guerrero F.D."/>
            <person name="Moolhuijzen P."/>
            <person name="Goolsby J.A."/>
            <person name="Tidwell J."/>
            <person name="Bellgard S.E."/>
            <person name="Bellgard M.I."/>
        </authorList>
    </citation>
    <scope>NUCLEOTIDE SEQUENCE</scope>
    <source>
        <tissue evidence="1">Shoot tissue taken approximately 20 cm above the soil surface</tissue>
    </source>
</reference>
<name>A0A0A9FC98_ARUDO</name>
<dbReference type="AlphaFoldDB" id="A0A0A9FC98"/>
<evidence type="ECO:0000313" key="1">
    <source>
        <dbReference type="EMBL" id="JAE05898.1"/>
    </source>
</evidence>